<evidence type="ECO:0000313" key="3">
    <source>
        <dbReference type="Proteomes" id="UP001164557"/>
    </source>
</evidence>
<dbReference type="Proteomes" id="UP001164557">
    <property type="component" value="Chromosome"/>
</dbReference>
<dbReference type="SUPFAM" id="SSF52058">
    <property type="entry name" value="L domain-like"/>
    <property type="match status" value="1"/>
</dbReference>
<organism evidence="2 3">
    <name type="scientific">Lactobacillus helsingborgensis</name>
    <dbReference type="NCBI Taxonomy" id="1218494"/>
    <lineage>
        <taxon>Bacteria</taxon>
        <taxon>Bacillati</taxon>
        <taxon>Bacillota</taxon>
        <taxon>Bacilli</taxon>
        <taxon>Lactobacillales</taxon>
        <taxon>Lactobacillaceae</taxon>
        <taxon>Lactobacillus</taxon>
    </lineage>
</organism>
<feature type="chain" id="PRO_5041442504" evidence="1">
    <location>
        <begin position="36"/>
        <end position="409"/>
    </location>
</feature>
<keyword evidence="1" id="KW-0732">Signal</keyword>
<name>A0AA47GGS0_9LACO</name>
<dbReference type="EMBL" id="CP084389">
    <property type="protein sequence ID" value="UZX29529.1"/>
    <property type="molecule type" value="Genomic_DNA"/>
</dbReference>
<dbReference type="Pfam" id="PF03382">
    <property type="entry name" value="DUF285"/>
    <property type="match status" value="2"/>
</dbReference>
<reference evidence="2" key="1">
    <citation type="submission" date="2021-09" db="EMBL/GenBank/DDBJ databases">
        <title>Lactobacillus species from Apis mellifera, Switzerland.</title>
        <authorList>
            <person name="Pfister J."/>
            <person name="Brown A."/>
            <person name="Neumann P."/>
            <person name="Collaud A."/>
            <person name="Retschnig G."/>
            <person name="Perreten V."/>
        </authorList>
    </citation>
    <scope>NUCLEOTIDE SEQUENCE</scope>
    <source>
        <strain evidence="2">IBH002</strain>
    </source>
</reference>
<dbReference type="AlphaFoldDB" id="A0AA47GGS0"/>
<dbReference type="Gene3D" id="3.80.10.10">
    <property type="entry name" value="Ribonuclease Inhibitor"/>
    <property type="match status" value="1"/>
</dbReference>
<gene>
    <name evidence="2" type="ORF">LDX53_08140</name>
</gene>
<keyword evidence="3" id="KW-1185">Reference proteome</keyword>
<dbReference type="InterPro" id="IPR005046">
    <property type="entry name" value="DUF285"/>
</dbReference>
<dbReference type="NCBIfam" id="TIGR02167">
    <property type="entry name" value="Liste_lipo_26"/>
    <property type="match status" value="5"/>
</dbReference>
<evidence type="ECO:0000313" key="2">
    <source>
        <dbReference type="EMBL" id="UZX29529.1"/>
    </source>
</evidence>
<evidence type="ECO:0000256" key="1">
    <source>
        <dbReference type="SAM" id="SignalP"/>
    </source>
</evidence>
<accession>A0AA47GGS0</accession>
<sequence length="409" mass="45714">MNKHKIIKQGKKLLFSSIAAAVLGMICVTTKPVKAATVNGDYPSTNSVNTKKAELNYQAKNNAPTVKNDSAKFDSTKAIKSDTIETGTWDGIPVEYDTVTHTLTIGGGTINNTMHVPNVPNTLQLLRIDWNDPSYTYDTLEVKTINFTKKLVINGSAAEWFRFYNNLTTINGFENVDLTHATDMNSMFINCTALENIDLNKLFQPDKTYAVTNVAHMFEGCKKITNLDFSNFDTSNVVDMSGMFNGDINLTQLDLSKFNTSNVTNMNAMFSDCPKLTSIKGLDKFDTSKVTSMGQMFAYCSSLNKLDLSNFNTSKVTQFYFMFYRCTNLQNLNISSFDMTHANFNFNMFASLPNLKTLVLGKKCVMANTGLDTPGKWISDNGDLWTSDELMANYNGSTDYGKYRHKDMN</sequence>
<dbReference type="InterPro" id="IPR011889">
    <property type="entry name" value="Liste_lipo_26"/>
</dbReference>
<proteinExistence type="predicted"/>
<protein>
    <submittedName>
        <fullName evidence="2">DUF285 domain-containing protein</fullName>
    </submittedName>
</protein>
<dbReference type="RefSeq" id="WP_052727786.1">
    <property type="nucleotide sequence ID" value="NZ_CP084389.1"/>
</dbReference>
<feature type="signal peptide" evidence="1">
    <location>
        <begin position="1"/>
        <end position="35"/>
    </location>
</feature>
<dbReference type="InterPro" id="IPR032675">
    <property type="entry name" value="LRR_dom_sf"/>
</dbReference>